<dbReference type="Pfam" id="PF03636">
    <property type="entry name" value="Glyco_hydro_65N"/>
    <property type="match status" value="1"/>
</dbReference>
<dbReference type="AlphaFoldDB" id="A0A3B0UWM2"/>
<proteinExistence type="predicted"/>
<dbReference type="InterPro" id="IPR011013">
    <property type="entry name" value="Gal_mutarotase_sf_dom"/>
</dbReference>
<reference evidence="3" key="1">
    <citation type="submission" date="2018-06" db="EMBL/GenBank/DDBJ databases">
        <authorList>
            <person name="Zhirakovskaya E."/>
        </authorList>
    </citation>
    <scope>NUCLEOTIDE SEQUENCE</scope>
</reference>
<feature type="domain" description="Glycoside hydrolase family 65 central catalytic" evidence="1">
    <location>
        <begin position="313"/>
        <end position="507"/>
    </location>
</feature>
<dbReference type="InterPro" id="IPR008928">
    <property type="entry name" value="6-hairpin_glycosidase_sf"/>
</dbReference>
<dbReference type="Pfam" id="PF03632">
    <property type="entry name" value="Glyco_hydro_65m"/>
    <property type="match status" value="1"/>
</dbReference>
<evidence type="ECO:0000259" key="2">
    <source>
        <dbReference type="Pfam" id="PF03636"/>
    </source>
</evidence>
<dbReference type="Gene3D" id="2.70.98.40">
    <property type="entry name" value="Glycoside hydrolase, family 65, N-terminal domain"/>
    <property type="match status" value="1"/>
</dbReference>
<keyword evidence="3" id="KW-0808">Transferase</keyword>
<evidence type="ECO:0000313" key="3">
    <source>
        <dbReference type="EMBL" id="VAW29777.1"/>
    </source>
</evidence>
<dbReference type="GO" id="GO:0033831">
    <property type="term" value="F:kojibiose phosphorylase activity"/>
    <property type="evidence" value="ECO:0007669"/>
    <property type="project" value="UniProtKB-EC"/>
</dbReference>
<dbReference type="GO" id="GO:0005975">
    <property type="term" value="P:carbohydrate metabolic process"/>
    <property type="evidence" value="ECO:0007669"/>
    <property type="project" value="InterPro"/>
</dbReference>
<dbReference type="InterPro" id="IPR005196">
    <property type="entry name" value="Glyco_hydro_65_N"/>
</dbReference>
<dbReference type="InterPro" id="IPR005195">
    <property type="entry name" value="Glyco_hydro_65_M"/>
</dbReference>
<dbReference type="PANTHER" id="PTHR11051:SF8">
    <property type="entry name" value="PROTEIN-GLUCOSYLGALACTOSYLHYDROXYLYSINE GLUCOSIDASE"/>
    <property type="match status" value="1"/>
</dbReference>
<dbReference type="SUPFAM" id="SSF48208">
    <property type="entry name" value="Six-hairpin glycosidases"/>
    <property type="match status" value="1"/>
</dbReference>
<dbReference type="Gene3D" id="2.60.420.10">
    <property type="entry name" value="Maltose phosphorylase, domain 3"/>
    <property type="match status" value="1"/>
</dbReference>
<keyword evidence="3" id="KW-0328">Glycosyltransferase</keyword>
<dbReference type="PANTHER" id="PTHR11051">
    <property type="entry name" value="GLYCOSYL HYDROLASE-RELATED"/>
    <property type="match status" value="1"/>
</dbReference>
<evidence type="ECO:0000259" key="1">
    <source>
        <dbReference type="Pfam" id="PF03632"/>
    </source>
</evidence>
<dbReference type="EC" id="2.4.1.230" evidence="3"/>
<dbReference type="SUPFAM" id="SSF74650">
    <property type="entry name" value="Galactose mutarotase-like"/>
    <property type="match status" value="1"/>
</dbReference>
<accession>A0A3B0UWM2</accession>
<gene>
    <name evidence="3" type="ORF">MNBD_BACTEROID07-1200</name>
</gene>
<sequence length="683" mass="76491">MKRNKLHFLIFGLSVLLLINVSFQSAAAQGVNSSPWQITATDTSNYAGITLANGRIGLLPSKKPFTVSNIILNNVYDKGSAQGVSRILRGINFANIDVSVDGVKVDETNISDWKQVLNLKEASLTTSFNFMKKAKIAYTIYALRGMPYAGIMEVNIKSLKDITVHVTGKIITPAEDKDPVNTFRVLKDLDNRMPLLQTTARSPFRKQFLASTASFIFKGKRPELHHKLISKYDNELTFDKKIAKGKSYHFGWAGAVCTTQDFDDPLSESARMVIFIMQGNEDAVIARHKELWAKLWKGDIVVKGDLQSQRDIRLALYNLYSFSRAHSNLSIPPMGLSSQGYNGHIFWDAELWMYPPLLVLNEGIARSMLNYRFDRLEKARQKAANFGYRGAMFPWESDNTGEEACPVWALTGTFEQHITADVGIAFWNYYRITHDRQWLKEEGYPLLKEVADFWISRATKNEDGSYSINNVVGADEFAQNIDDNAFTNGAALSVLKEATQAAKELGITPDPVWLKVAGNLRFYYFPNGVTKENSTYHGQIIKQADVNLLAYPLQVVRDKGQIIKDLKYYELKISKEGPAMGYSVLSILHSRLGDKKKAFELFKRAYIPNKRPPFGALSESATSNNPYFATGAGGMLQAVIFGFAGLRITDNGLVQGKPCLPKQWKSLTIKGVGPGKKTFYITH</sequence>
<dbReference type="InterPro" id="IPR037018">
    <property type="entry name" value="GH65_N"/>
</dbReference>
<feature type="domain" description="Glycoside hydrolase family 65 N-terminal" evidence="2">
    <location>
        <begin position="49"/>
        <end position="204"/>
    </location>
</feature>
<name>A0A3B0UWM2_9ZZZZ</name>
<dbReference type="InterPro" id="IPR012341">
    <property type="entry name" value="6hp_glycosidase-like_sf"/>
</dbReference>
<organism evidence="3">
    <name type="scientific">hydrothermal vent metagenome</name>
    <dbReference type="NCBI Taxonomy" id="652676"/>
    <lineage>
        <taxon>unclassified sequences</taxon>
        <taxon>metagenomes</taxon>
        <taxon>ecological metagenomes</taxon>
    </lineage>
</organism>
<dbReference type="EMBL" id="UOET01000423">
    <property type="protein sequence ID" value="VAW29777.1"/>
    <property type="molecule type" value="Genomic_DNA"/>
</dbReference>
<dbReference type="GO" id="GO:0004553">
    <property type="term" value="F:hydrolase activity, hydrolyzing O-glycosyl compounds"/>
    <property type="evidence" value="ECO:0007669"/>
    <property type="project" value="TreeGrafter"/>
</dbReference>
<protein>
    <submittedName>
        <fullName evidence="3">Kojibiose phosphorylase</fullName>
        <ecNumber evidence="3">2.4.1.230</ecNumber>
    </submittedName>
</protein>
<dbReference type="GO" id="GO:0030246">
    <property type="term" value="F:carbohydrate binding"/>
    <property type="evidence" value="ECO:0007669"/>
    <property type="project" value="InterPro"/>
</dbReference>
<dbReference type="Gene3D" id="1.50.10.10">
    <property type="match status" value="1"/>
</dbReference>